<dbReference type="Proteomes" id="UP000292702">
    <property type="component" value="Unassembled WGS sequence"/>
</dbReference>
<gene>
    <name evidence="2" type="ORF">EIP91_010802</name>
</gene>
<name>A0A4R0R5F4_9APHY</name>
<comment type="caution">
    <text evidence="2">The sequence shown here is derived from an EMBL/GenBank/DDBJ whole genome shotgun (WGS) entry which is preliminary data.</text>
</comment>
<sequence>LALVILCIGFYLLYKRFKLRPGSMAKNANLLSIDECDERLTSESHRILIPPPNMRPVVPLARKFAPRHRRVPLDDGGGSDGRASPLAASPPPATPRERLEHSPEVAEQSGSGLGLPNAPGDNPPQQPVVDYGEGYSVVPSDWTAPPAYSS</sequence>
<proteinExistence type="predicted"/>
<feature type="compositionally biased region" description="Basic and acidic residues" evidence="1">
    <location>
        <begin position="95"/>
        <end position="104"/>
    </location>
</feature>
<feature type="non-terminal residue" evidence="2">
    <location>
        <position position="1"/>
    </location>
</feature>
<feature type="region of interest" description="Disordered" evidence="1">
    <location>
        <begin position="65"/>
        <end position="150"/>
    </location>
</feature>
<keyword evidence="3" id="KW-1185">Reference proteome</keyword>
<evidence type="ECO:0000313" key="2">
    <source>
        <dbReference type="EMBL" id="TCD60055.1"/>
    </source>
</evidence>
<reference evidence="2 3" key="1">
    <citation type="submission" date="2018-11" db="EMBL/GenBank/DDBJ databases">
        <title>Genome assembly of Steccherinum ochraceum LE-BIN_3174, the white-rot fungus of the Steccherinaceae family (The Residual Polyporoid clade, Polyporales, Basidiomycota).</title>
        <authorList>
            <person name="Fedorova T.V."/>
            <person name="Glazunova O.A."/>
            <person name="Landesman E.O."/>
            <person name="Moiseenko K.V."/>
            <person name="Psurtseva N.V."/>
            <person name="Savinova O.S."/>
            <person name="Shakhova N.V."/>
            <person name="Tyazhelova T.V."/>
            <person name="Vasina D.V."/>
        </authorList>
    </citation>
    <scope>NUCLEOTIDE SEQUENCE [LARGE SCALE GENOMIC DNA]</scope>
    <source>
        <strain evidence="2 3">LE-BIN_3174</strain>
    </source>
</reference>
<dbReference type="AlphaFoldDB" id="A0A4R0R5F4"/>
<dbReference type="EMBL" id="RWJN01000669">
    <property type="protein sequence ID" value="TCD60055.1"/>
    <property type="molecule type" value="Genomic_DNA"/>
</dbReference>
<evidence type="ECO:0000256" key="1">
    <source>
        <dbReference type="SAM" id="MobiDB-lite"/>
    </source>
</evidence>
<accession>A0A4R0R5F4</accession>
<organism evidence="2 3">
    <name type="scientific">Steccherinum ochraceum</name>
    <dbReference type="NCBI Taxonomy" id="92696"/>
    <lineage>
        <taxon>Eukaryota</taxon>
        <taxon>Fungi</taxon>
        <taxon>Dikarya</taxon>
        <taxon>Basidiomycota</taxon>
        <taxon>Agaricomycotina</taxon>
        <taxon>Agaricomycetes</taxon>
        <taxon>Polyporales</taxon>
        <taxon>Steccherinaceae</taxon>
        <taxon>Steccherinum</taxon>
    </lineage>
</organism>
<protein>
    <submittedName>
        <fullName evidence="2">Uncharacterized protein</fullName>
    </submittedName>
</protein>
<evidence type="ECO:0000313" key="3">
    <source>
        <dbReference type="Proteomes" id="UP000292702"/>
    </source>
</evidence>